<evidence type="ECO:0000256" key="2">
    <source>
        <dbReference type="SAM" id="SignalP"/>
    </source>
</evidence>
<feature type="domain" description="M23ase beta-sheet core" evidence="3">
    <location>
        <begin position="291"/>
        <end position="384"/>
    </location>
</feature>
<feature type="signal peptide" evidence="2">
    <location>
        <begin position="1"/>
        <end position="18"/>
    </location>
</feature>
<reference evidence="4 5" key="1">
    <citation type="submission" date="2018-04" db="EMBL/GenBank/DDBJ databases">
        <title>Novel species isolated from glacier.</title>
        <authorList>
            <person name="Liu Q."/>
            <person name="Xin Y.-H."/>
        </authorList>
    </citation>
    <scope>NUCLEOTIDE SEQUENCE [LARGE SCALE GENOMIC DNA]</scope>
    <source>
        <strain evidence="4 5">GT1R17</strain>
    </source>
</reference>
<name>A0A2T5MG92_9GAMM</name>
<dbReference type="SUPFAM" id="SSF51261">
    <property type="entry name" value="Duplicated hybrid motif"/>
    <property type="match status" value="1"/>
</dbReference>
<dbReference type="InterPro" id="IPR016047">
    <property type="entry name" value="M23ase_b-sheet_dom"/>
</dbReference>
<sequence length="390" mass="43845">MIRFSLLLAALLALPVLAQDATDGDAAPNETRIQESNTDLKKLQTRIEALNQRVDKERDKQDSLREELQGTEKQIADTSGRLKEISGMISSQQRKIRATQDDQNRAESRLAEQKKALAQQIRAAYLIGERGQIRLLLNQDNAQKMDRVTAYYDYLNRARANYAENIRNQLEKINAIQDKASQQNSELLKLKDKQQRALSALETKRSSRGETIRKIDERISGDLDEIKQLRANERSIQTLLKSLRDTLSDIPLDVIRDAKPFPQMKGKLPWPIRGKLLASFGTSKAGGHLSWNGYWIEAPNGAPVRAVANGRVAYVGWMQRYGLIIILEHEGGYFSLYGHNDSVDLTGGESVRIGETIAKAGSTGGYDQTGVYFEIRKGTQPINPKLWLSK</sequence>
<protein>
    <recommendedName>
        <fullName evidence="3">M23ase beta-sheet core domain-containing protein</fullName>
    </recommendedName>
</protein>
<dbReference type="EMBL" id="QANS01000003">
    <property type="protein sequence ID" value="PTU31605.1"/>
    <property type="molecule type" value="Genomic_DNA"/>
</dbReference>
<dbReference type="CDD" id="cd12797">
    <property type="entry name" value="M23_peptidase"/>
    <property type="match status" value="1"/>
</dbReference>
<organism evidence="4 5">
    <name type="scientific">Stenotrophobium rhamnosiphilum</name>
    <dbReference type="NCBI Taxonomy" id="2029166"/>
    <lineage>
        <taxon>Bacteria</taxon>
        <taxon>Pseudomonadati</taxon>
        <taxon>Pseudomonadota</taxon>
        <taxon>Gammaproteobacteria</taxon>
        <taxon>Nevskiales</taxon>
        <taxon>Nevskiaceae</taxon>
        <taxon>Stenotrophobium</taxon>
    </lineage>
</organism>
<evidence type="ECO:0000259" key="3">
    <source>
        <dbReference type="Pfam" id="PF01551"/>
    </source>
</evidence>
<gene>
    <name evidence="4" type="ORF">CJD38_09810</name>
</gene>
<keyword evidence="1" id="KW-0175">Coiled coil</keyword>
<keyword evidence="5" id="KW-1185">Reference proteome</keyword>
<dbReference type="InterPro" id="IPR050570">
    <property type="entry name" value="Cell_wall_metabolism_enzyme"/>
</dbReference>
<evidence type="ECO:0000313" key="4">
    <source>
        <dbReference type="EMBL" id="PTU31605.1"/>
    </source>
</evidence>
<feature type="coiled-coil region" evidence="1">
    <location>
        <begin position="159"/>
        <end position="246"/>
    </location>
</feature>
<dbReference type="GO" id="GO:0004222">
    <property type="term" value="F:metalloendopeptidase activity"/>
    <property type="evidence" value="ECO:0007669"/>
    <property type="project" value="TreeGrafter"/>
</dbReference>
<dbReference type="Pfam" id="PF01551">
    <property type="entry name" value="Peptidase_M23"/>
    <property type="match status" value="1"/>
</dbReference>
<dbReference type="Proteomes" id="UP000244248">
    <property type="component" value="Unassembled WGS sequence"/>
</dbReference>
<accession>A0A2T5MG92</accession>
<dbReference type="OrthoDB" id="9784703at2"/>
<dbReference type="PANTHER" id="PTHR21666">
    <property type="entry name" value="PEPTIDASE-RELATED"/>
    <property type="match status" value="1"/>
</dbReference>
<dbReference type="PANTHER" id="PTHR21666:SF270">
    <property type="entry name" value="MUREIN HYDROLASE ACTIVATOR ENVC"/>
    <property type="match status" value="1"/>
</dbReference>
<feature type="chain" id="PRO_5015778788" description="M23ase beta-sheet core domain-containing protein" evidence="2">
    <location>
        <begin position="19"/>
        <end position="390"/>
    </location>
</feature>
<dbReference type="Gene3D" id="6.10.250.3150">
    <property type="match status" value="1"/>
</dbReference>
<dbReference type="Gene3D" id="2.70.70.10">
    <property type="entry name" value="Glucose Permease (Domain IIA)"/>
    <property type="match status" value="1"/>
</dbReference>
<keyword evidence="2" id="KW-0732">Signal</keyword>
<dbReference type="FunFam" id="2.70.70.10:FF:000003">
    <property type="entry name" value="Murein hydrolase activator EnvC"/>
    <property type="match status" value="1"/>
</dbReference>
<feature type="coiled-coil region" evidence="1">
    <location>
        <begin position="33"/>
        <end position="116"/>
    </location>
</feature>
<dbReference type="AlphaFoldDB" id="A0A2T5MG92"/>
<evidence type="ECO:0000256" key="1">
    <source>
        <dbReference type="SAM" id="Coils"/>
    </source>
</evidence>
<dbReference type="RefSeq" id="WP_107940151.1">
    <property type="nucleotide sequence ID" value="NZ_QANS01000003.1"/>
</dbReference>
<dbReference type="InterPro" id="IPR011055">
    <property type="entry name" value="Dup_hybrid_motif"/>
</dbReference>
<proteinExistence type="predicted"/>
<evidence type="ECO:0000313" key="5">
    <source>
        <dbReference type="Proteomes" id="UP000244248"/>
    </source>
</evidence>
<comment type="caution">
    <text evidence="4">The sequence shown here is derived from an EMBL/GenBank/DDBJ whole genome shotgun (WGS) entry which is preliminary data.</text>
</comment>